<feature type="compositionally biased region" description="Polar residues" evidence="1">
    <location>
        <begin position="9"/>
        <end position="23"/>
    </location>
</feature>
<feature type="domain" description="DUF6699" evidence="2">
    <location>
        <begin position="201"/>
        <end position="352"/>
    </location>
</feature>
<organism evidence="4">
    <name type="scientific">Laccaria bicolor (strain S238N-H82 / ATCC MYA-4686)</name>
    <name type="common">Bicoloured deceiver</name>
    <name type="synonym">Laccaria laccata var. bicolor</name>
    <dbReference type="NCBI Taxonomy" id="486041"/>
    <lineage>
        <taxon>Eukaryota</taxon>
        <taxon>Fungi</taxon>
        <taxon>Dikarya</taxon>
        <taxon>Basidiomycota</taxon>
        <taxon>Agaricomycotina</taxon>
        <taxon>Agaricomycetes</taxon>
        <taxon>Agaricomycetidae</taxon>
        <taxon>Agaricales</taxon>
        <taxon>Agaricineae</taxon>
        <taxon>Hydnangiaceae</taxon>
        <taxon>Laccaria</taxon>
    </lineage>
</organism>
<protein>
    <submittedName>
        <fullName evidence="3">Predicted protein</fullName>
    </submittedName>
</protein>
<keyword evidence="4" id="KW-1185">Reference proteome</keyword>
<feature type="compositionally biased region" description="Basic and acidic residues" evidence="1">
    <location>
        <begin position="29"/>
        <end position="39"/>
    </location>
</feature>
<feature type="region of interest" description="Disordered" evidence="1">
    <location>
        <begin position="9"/>
        <end position="55"/>
    </location>
</feature>
<dbReference type="GeneID" id="6077578"/>
<dbReference type="OrthoDB" id="3242468at2759"/>
<evidence type="ECO:0000256" key="1">
    <source>
        <dbReference type="SAM" id="MobiDB-lite"/>
    </source>
</evidence>
<dbReference type="KEGG" id="lbc:LACBIDRAFT_327913"/>
<proteinExistence type="predicted"/>
<feature type="compositionally biased region" description="Polar residues" evidence="1">
    <location>
        <begin position="161"/>
        <end position="172"/>
    </location>
</feature>
<feature type="region of interest" description="Disordered" evidence="1">
    <location>
        <begin position="103"/>
        <end position="172"/>
    </location>
</feature>
<evidence type="ECO:0000313" key="3">
    <source>
        <dbReference type="EMBL" id="EDR07429.1"/>
    </source>
</evidence>
<dbReference type="Proteomes" id="UP000001194">
    <property type="component" value="Unassembled WGS sequence"/>
</dbReference>
<dbReference type="HOGENOM" id="CLU_059219_0_0_1"/>
<evidence type="ECO:0000313" key="4">
    <source>
        <dbReference type="Proteomes" id="UP000001194"/>
    </source>
</evidence>
<sequence length="368" mass="39984">MPSCIQTFFGTRTSTMTSTQPSRQRPRREKCASDSESTHLRGSQDFPTNKRGASSIQIYAPRNPKSARHSHVYSLTTPAPRKQCPKASDTALKKIHKIAQLSSSEDSDAFYSSPPSVDKKYQSLSVSPPKYAPLPGAPRASSSVTGGDSSEKQSCLKPAGKSSSTDGRFHQSHVSFTHPNRSIIVQMHPLLACSRASRSPISYDIACSPSSKTIIDRITHSPIPAYLLLQPATEPPTTGKLELKIEGVPWDVVVAPASGRGPVTPAVAGHRRRIAQPPEPAITNLDLLFAIHQTMYTRVTREEWEALGNGSSSQRKVARAYEKRCLADGTGWEEGVRRIDYLKGRTKVAGIEVLSGIGGGTKRILFKA</sequence>
<reference evidence="3 4" key="1">
    <citation type="journal article" date="2008" name="Nature">
        <title>The genome of Laccaria bicolor provides insights into mycorrhizal symbiosis.</title>
        <authorList>
            <person name="Martin F."/>
            <person name="Aerts A."/>
            <person name="Ahren D."/>
            <person name="Brun A."/>
            <person name="Danchin E.G.J."/>
            <person name="Duchaussoy F."/>
            <person name="Gibon J."/>
            <person name="Kohler A."/>
            <person name="Lindquist E."/>
            <person name="Pereda V."/>
            <person name="Salamov A."/>
            <person name="Shapiro H.J."/>
            <person name="Wuyts J."/>
            <person name="Blaudez D."/>
            <person name="Buee M."/>
            <person name="Brokstein P."/>
            <person name="Canbaeck B."/>
            <person name="Cohen D."/>
            <person name="Courty P.E."/>
            <person name="Coutinho P.M."/>
            <person name="Delaruelle C."/>
            <person name="Detter J.C."/>
            <person name="Deveau A."/>
            <person name="DiFazio S."/>
            <person name="Duplessis S."/>
            <person name="Fraissinet-Tachet L."/>
            <person name="Lucic E."/>
            <person name="Frey-Klett P."/>
            <person name="Fourrey C."/>
            <person name="Feussner I."/>
            <person name="Gay G."/>
            <person name="Grimwood J."/>
            <person name="Hoegger P.J."/>
            <person name="Jain P."/>
            <person name="Kilaru S."/>
            <person name="Labbe J."/>
            <person name="Lin Y.C."/>
            <person name="Legue V."/>
            <person name="Le Tacon F."/>
            <person name="Marmeisse R."/>
            <person name="Melayah D."/>
            <person name="Montanini B."/>
            <person name="Muratet M."/>
            <person name="Nehls U."/>
            <person name="Niculita-Hirzel H."/>
            <person name="Oudot-Le Secq M.P."/>
            <person name="Peter M."/>
            <person name="Quesneville H."/>
            <person name="Rajashekar B."/>
            <person name="Reich M."/>
            <person name="Rouhier N."/>
            <person name="Schmutz J."/>
            <person name="Yin T."/>
            <person name="Chalot M."/>
            <person name="Henrissat B."/>
            <person name="Kuees U."/>
            <person name="Lucas S."/>
            <person name="Van de Peer Y."/>
            <person name="Podila G.K."/>
            <person name="Polle A."/>
            <person name="Pukkila P.J."/>
            <person name="Richardson P.M."/>
            <person name="Rouze P."/>
            <person name="Sanders I.R."/>
            <person name="Stajich J.E."/>
            <person name="Tunlid A."/>
            <person name="Tuskan G."/>
            <person name="Grigoriev I.V."/>
        </authorList>
    </citation>
    <scope>NUCLEOTIDE SEQUENCE [LARGE SCALE GENOMIC DNA]</scope>
    <source>
        <strain evidence="4">S238N-H82 / ATCC MYA-4686</strain>
    </source>
</reference>
<dbReference type="InterPro" id="IPR046522">
    <property type="entry name" value="DUF6699"/>
</dbReference>
<gene>
    <name evidence="3" type="ORF">LACBIDRAFT_327913</name>
</gene>
<dbReference type="AlphaFoldDB" id="B0DD72"/>
<evidence type="ECO:0000259" key="2">
    <source>
        <dbReference type="Pfam" id="PF20415"/>
    </source>
</evidence>
<dbReference type="Pfam" id="PF20415">
    <property type="entry name" value="DUF6699"/>
    <property type="match status" value="1"/>
</dbReference>
<dbReference type="EMBL" id="DS547104">
    <property type="protein sequence ID" value="EDR07429.1"/>
    <property type="molecule type" value="Genomic_DNA"/>
</dbReference>
<dbReference type="InParanoid" id="B0DD72"/>
<name>B0DD72_LACBS</name>
<feature type="compositionally biased region" description="Polar residues" evidence="1">
    <location>
        <begin position="45"/>
        <end position="55"/>
    </location>
</feature>
<accession>B0DD72</accession>
<dbReference type="RefSeq" id="XP_001881821.1">
    <property type="nucleotide sequence ID" value="XM_001881786.1"/>
</dbReference>